<comment type="subcellular location">
    <subcellularLocation>
        <location evidence="7">Cytoplasm</location>
    </subcellularLocation>
</comment>
<evidence type="ECO:0000313" key="12">
    <source>
        <dbReference type="EMBL" id="EDY55222.2"/>
    </source>
</evidence>
<proteinExistence type="inferred from homology"/>
<dbReference type="InterPro" id="IPR010994">
    <property type="entry name" value="RuvA_2-like"/>
</dbReference>
<keyword evidence="6 7" id="KW-0742">SOS response</keyword>
<dbReference type="SMART" id="SM00278">
    <property type="entry name" value="HhH1"/>
    <property type="match status" value="2"/>
</dbReference>
<evidence type="ECO:0000256" key="4">
    <source>
        <dbReference type="ARBA" id="ARBA00022881"/>
    </source>
</evidence>
<keyword evidence="13" id="KW-1185">Reference proteome</keyword>
<dbReference type="GO" id="GO:0009432">
    <property type="term" value="P:SOS response"/>
    <property type="evidence" value="ECO:0007669"/>
    <property type="project" value="UniProtKB-UniRule"/>
</dbReference>
<dbReference type="InterPro" id="IPR000305">
    <property type="entry name" value="GIY-YIG_endonuc"/>
</dbReference>
<evidence type="ECO:0000259" key="10">
    <source>
        <dbReference type="PROSITE" id="PS50164"/>
    </source>
</evidence>
<dbReference type="Pfam" id="PF02151">
    <property type="entry name" value="UVR"/>
    <property type="match status" value="1"/>
</dbReference>
<dbReference type="HOGENOM" id="CLU_014841_1_1_11"/>
<keyword evidence="3 7" id="KW-0228">DNA excision</keyword>
<dbReference type="PANTHER" id="PTHR30562:SF1">
    <property type="entry name" value="UVRABC SYSTEM PROTEIN C"/>
    <property type="match status" value="1"/>
</dbReference>
<dbReference type="CDD" id="cd10434">
    <property type="entry name" value="GIY-YIG_UvrC_Cho"/>
    <property type="match status" value="1"/>
</dbReference>
<comment type="function">
    <text evidence="7">The UvrABC repair system catalyzes the recognition and processing of DNA lesions. UvrC both incises the 5' and 3' sides of the lesion. The N-terminal half is responsible for the 3' incision and the C-terminal half is responsible for the 5' incision.</text>
</comment>
<evidence type="ECO:0000256" key="5">
    <source>
        <dbReference type="ARBA" id="ARBA00023204"/>
    </source>
</evidence>
<evidence type="ECO:0000256" key="3">
    <source>
        <dbReference type="ARBA" id="ARBA00022769"/>
    </source>
</evidence>
<dbReference type="SUPFAM" id="SSF47781">
    <property type="entry name" value="RuvA domain 2-like"/>
    <property type="match status" value="1"/>
</dbReference>
<evidence type="ECO:0000256" key="8">
    <source>
        <dbReference type="SAM" id="MobiDB-lite"/>
    </source>
</evidence>
<dbReference type="AlphaFoldDB" id="B5HQW8"/>
<dbReference type="PANTHER" id="PTHR30562">
    <property type="entry name" value="UVRC/OXIDOREDUCTASE"/>
    <property type="match status" value="1"/>
</dbReference>
<keyword evidence="1 7" id="KW-0963">Cytoplasm</keyword>
<keyword evidence="5 7" id="KW-0234">DNA repair</keyword>
<keyword evidence="4 7" id="KW-0267">Excision nuclease</keyword>
<dbReference type="eggNOG" id="COG0322">
    <property type="taxonomic scope" value="Bacteria"/>
</dbReference>
<dbReference type="Gene3D" id="3.40.1440.10">
    <property type="entry name" value="GIY-YIG endonuclease"/>
    <property type="match status" value="1"/>
</dbReference>
<evidence type="ECO:0000256" key="1">
    <source>
        <dbReference type="ARBA" id="ARBA00022490"/>
    </source>
</evidence>
<dbReference type="SUPFAM" id="SSF46600">
    <property type="entry name" value="C-terminal UvrC-binding domain of UvrB"/>
    <property type="match status" value="1"/>
</dbReference>
<dbReference type="GO" id="GO:0006289">
    <property type="term" value="P:nucleotide-excision repair"/>
    <property type="evidence" value="ECO:0007669"/>
    <property type="project" value="UniProtKB-UniRule"/>
</dbReference>
<dbReference type="InterPro" id="IPR050066">
    <property type="entry name" value="UvrABC_protein_C"/>
</dbReference>
<evidence type="ECO:0000313" key="13">
    <source>
        <dbReference type="Proteomes" id="UP000002785"/>
    </source>
</evidence>
<feature type="region of interest" description="Disordered" evidence="8">
    <location>
        <begin position="455"/>
        <end position="492"/>
    </location>
</feature>
<sequence>MYRFRDEHRRVIYVGKAKSLRQRLANYFQDLASLHPRTRTMVTTAASVEWTVVSTEVEALQLEYSWIKEYDPRFNVKYRDDKSYPYLAVTMNEEFPRVQVMRGHKRKGVRYFGPYGHAWAIRDTVDLLLRVFPVRTCSAGVFKNATRTGRPCLLGYIGKCSAPCVDRVSADEHRDLAEEFCDFMAGRTGTYIRRLEKQMTDAAEEMEYERAARLRDDIGALKKAMEKSAVVLADATDADLIAVAEDELEAAVQIFHVRGGRVRGQRGWVTDKVEEITTGALVEHALQQLYGEERGDSVPKEVLVPALPEPVEPVQEWLAERRGSGVSLRIPQRGDKKALMETVQRNALQALALHKTKRASDLTTRSRALEEIAEALDLDSAPLRIECYDISHLQGDDVVASMVVFEDGLQRKSEYRRFQIKGFAGQDDVRSMHEVISRRFKRYLAEKEKTGEWVDDASQTDLKDASGNDVPAVSGTGPQGVPESGLKDDDGRPKKFAYPPQLVVVDGGQPQVAAAKKALDELGIDDIAVCGLAKRLEEVWLPDDEDPVVLPRTSEGLYLLQRVRDEAHRFAITYQRTKRAQRFRSSPLDDVPGLGDTRKQALLKHFGSLKKLRSATIDQICEVPGIGRKTAETIAVALAQAAPAAPAVNTATGEIMDEEEPGTTGSGGDPVTAGAPDERRGQET</sequence>
<comment type="subunit">
    <text evidence="7">Interacts with UvrB in an incision complex.</text>
</comment>
<evidence type="ECO:0000259" key="9">
    <source>
        <dbReference type="PROSITE" id="PS50151"/>
    </source>
</evidence>
<evidence type="ECO:0000259" key="11">
    <source>
        <dbReference type="PROSITE" id="PS50165"/>
    </source>
</evidence>
<dbReference type="Gene3D" id="3.30.420.340">
    <property type="entry name" value="UvrC, RNAse H endonuclease domain"/>
    <property type="match status" value="1"/>
</dbReference>
<dbReference type="FunFam" id="1.10.150.20:FF:000005">
    <property type="entry name" value="UvrABC system protein C"/>
    <property type="match status" value="1"/>
</dbReference>
<dbReference type="Proteomes" id="UP000002785">
    <property type="component" value="Chromosome"/>
</dbReference>
<dbReference type="Pfam" id="PF22920">
    <property type="entry name" value="UvrC_RNaseH"/>
    <property type="match status" value="1"/>
</dbReference>
<dbReference type="InterPro" id="IPR036876">
    <property type="entry name" value="UVR_dom_sf"/>
</dbReference>
<dbReference type="GO" id="GO:0009381">
    <property type="term" value="F:excinuclease ABC activity"/>
    <property type="evidence" value="ECO:0007669"/>
    <property type="project" value="UniProtKB-UniRule"/>
</dbReference>
<dbReference type="NCBIfam" id="TIGR00194">
    <property type="entry name" value="uvrC"/>
    <property type="match status" value="1"/>
</dbReference>
<dbReference type="Pfam" id="PF01541">
    <property type="entry name" value="GIY-YIG"/>
    <property type="match status" value="1"/>
</dbReference>
<reference evidence="12" key="1">
    <citation type="submission" date="2009-10" db="EMBL/GenBank/DDBJ databases">
        <title>The genome sequence of Streptomyces sviceus strain ATCC 29083.</title>
        <authorList>
            <consortium name="The Broad Institute Genome Sequencing Platform"/>
            <consortium name="Broad Institute Microbial Sequencing Center"/>
            <person name="Fischbach M."/>
            <person name="Godfrey P."/>
            <person name="Ward D."/>
            <person name="Young S."/>
            <person name="Zeng Q."/>
            <person name="Koehrsen M."/>
            <person name="Alvarado L."/>
            <person name="Berlin A.M."/>
            <person name="Bochicchio J."/>
            <person name="Borenstein D."/>
            <person name="Chapman S.B."/>
            <person name="Chen Z."/>
            <person name="Engels R."/>
            <person name="Freedman E."/>
            <person name="Gellesch M."/>
            <person name="Goldberg J."/>
            <person name="Griggs A."/>
            <person name="Gujja S."/>
            <person name="Heilman E.R."/>
            <person name="Heiman D.I."/>
            <person name="Hepburn T.A."/>
            <person name="Howarth C."/>
            <person name="Jen D."/>
            <person name="Larson L."/>
            <person name="Lewis B."/>
            <person name="Mehta T."/>
            <person name="Park D."/>
            <person name="Pearson M."/>
            <person name="Richards J."/>
            <person name="Roberts A."/>
            <person name="Saif S."/>
            <person name="Shea T.D."/>
            <person name="Shenoy N."/>
            <person name="Sisk P."/>
            <person name="Stolte C."/>
            <person name="Sykes S.N."/>
            <person name="Thomson T."/>
            <person name="Walk T."/>
            <person name="White J."/>
            <person name="Yandava C."/>
            <person name="Straight P."/>
            <person name="Clardy J."/>
            <person name="Hung D."/>
            <person name="Kolter R."/>
            <person name="Mekalanos J."/>
            <person name="Walker S."/>
            <person name="Walsh C.T."/>
            <person name="Wieland-Brown L.C."/>
            <person name="Haas B."/>
            <person name="Nusbaum C."/>
            <person name="Birren B."/>
        </authorList>
    </citation>
    <scope>NUCLEOTIDE SEQUENCE [LARGE SCALE GENOMIC DNA]</scope>
    <source>
        <strain evidence="12">ATCC 29083</strain>
    </source>
</reference>
<accession>B5HQW8</accession>
<dbReference type="InterPro" id="IPR038476">
    <property type="entry name" value="UvrC_RNase_H_dom_sf"/>
</dbReference>
<dbReference type="NCBIfam" id="NF001824">
    <property type="entry name" value="PRK00558.1-5"/>
    <property type="match status" value="1"/>
</dbReference>
<dbReference type="FunFam" id="3.40.1440.10:FF:000001">
    <property type="entry name" value="UvrABC system protein C"/>
    <property type="match status" value="1"/>
</dbReference>
<dbReference type="FunFam" id="4.10.860.10:FF:000002">
    <property type="entry name" value="UvrABC system protein C"/>
    <property type="match status" value="1"/>
</dbReference>
<dbReference type="Gene3D" id="1.10.150.20">
    <property type="entry name" value="5' to 3' exonuclease, C-terminal subdomain"/>
    <property type="match status" value="1"/>
</dbReference>
<dbReference type="Pfam" id="PF08459">
    <property type="entry name" value="UvrC_RNaseH_dom"/>
    <property type="match status" value="1"/>
</dbReference>
<dbReference type="InterPro" id="IPR003583">
    <property type="entry name" value="Hlx-hairpin-Hlx_DNA-bd_motif"/>
</dbReference>
<dbReference type="InterPro" id="IPR001162">
    <property type="entry name" value="UvrC_RNase_H_dom"/>
</dbReference>
<comment type="similarity">
    <text evidence="7">Belongs to the UvrC family.</text>
</comment>
<feature type="domain" description="GIY-YIG" evidence="10">
    <location>
        <begin position="1"/>
        <end position="76"/>
    </location>
</feature>
<dbReference type="InterPro" id="IPR004791">
    <property type="entry name" value="UvrC"/>
</dbReference>
<dbReference type="Gene3D" id="4.10.860.10">
    <property type="entry name" value="UVR domain"/>
    <property type="match status" value="1"/>
</dbReference>
<dbReference type="PROSITE" id="PS50164">
    <property type="entry name" value="GIY_YIG"/>
    <property type="match status" value="1"/>
</dbReference>
<dbReference type="GO" id="GO:0009380">
    <property type="term" value="C:excinuclease repair complex"/>
    <property type="evidence" value="ECO:0007669"/>
    <property type="project" value="InterPro"/>
</dbReference>
<dbReference type="InterPro" id="IPR047296">
    <property type="entry name" value="GIY-YIG_UvrC_Cho"/>
</dbReference>
<dbReference type="PROSITE" id="PS50151">
    <property type="entry name" value="UVR"/>
    <property type="match status" value="1"/>
</dbReference>
<dbReference type="Pfam" id="PF14520">
    <property type="entry name" value="HHH_5"/>
    <property type="match status" value="1"/>
</dbReference>
<evidence type="ECO:0000256" key="2">
    <source>
        <dbReference type="ARBA" id="ARBA00022763"/>
    </source>
</evidence>
<dbReference type="GO" id="GO:0003677">
    <property type="term" value="F:DNA binding"/>
    <property type="evidence" value="ECO:0007669"/>
    <property type="project" value="UniProtKB-UniRule"/>
</dbReference>
<evidence type="ECO:0000256" key="7">
    <source>
        <dbReference type="HAMAP-Rule" id="MF_00203"/>
    </source>
</evidence>
<name>B5HQW8_STRX2</name>
<dbReference type="HAMAP" id="MF_00203">
    <property type="entry name" value="UvrC"/>
    <property type="match status" value="1"/>
</dbReference>
<gene>
    <name evidence="7" type="primary">uvrC</name>
    <name evidence="12" type="ORF">SSEG_08749</name>
</gene>
<feature type="domain" description="UVR" evidence="9">
    <location>
        <begin position="189"/>
        <end position="224"/>
    </location>
</feature>
<feature type="region of interest" description="Disordered" evidence="8">
    <location>
        <begin position="649"/>
        <end position="684"/>
    </location>
</feature>
<dbReference type="GO" id="GO:0005737">
    <property type="term" value="C:cytoplasm"/>
    <property type="evidence" value="ECO:0007669"/>
    <property type="project" value="UniProtKB-SubCell"/>
</dbReference>
<dbReference type="PROSITE" id="PS50165">
    <property type="entry name" value="UVRC"/>
    <property type="match status" value="1"/>
</dbReference>
<dbReference type="SUPFAM" id="SSF82771">
    <property type="entry name" value="GIY-YIG endonuclease"/>
    <property type="match status" value="1"/>
</dbReference>
<feature type="domain" description="UvrC family homology region profile" evidence="11">
    <location>
        <begin position="240"/>
        <end position="519"/>
    </location>
</feature>
<evidence type="ECO:0000256" key="6">
    <source>
        <dbReference type="ARBA" id="ARBA00023236"/>
    </source>
</evidence>
<dbReference type="InterPro" id="IPR035901">
    <property type="entry name" value="GIY-YIG_endonuc_sf"/>
</dbReference>
<dbReference type="EMBL" id="CM000951">
    <property type="protein sequence ID" value="EDY55222.2"/>
    <property type="molecule type" value="Genomic_DNA"/>
</dbReference>
<dbReference type="SMART" id="SM00465">
    <property type="entry name" value="GIYc"/>
    <property type="match status" value="1"/>
</dbReference>
<keyword evidence="2 7" id="KW-0227">DNA damage</keyword>
<organism evidence="12 13">
    <name type="scientific">Streptomyces sviceus (strain ATCC 29083 / DSM 924 / JCM 4929 / NBRC 13980 / NCIMB 11184 / NRRL 5439 / UC 5370)</name>
    <dbReference type="NCBI Taxonomy" id="463191"/>
    <lineage>
        <taxon>Bacteria</taxon>
        <taxon>Bacillati</taxon>
        <taxon>Actinomycetota</taxon>
        <taxon>Actinomycetes</taxon>
        <taxon>Kitasatosporales</taxon>
        <taxon>Streptomycetaceae</taxon>
        <taxon>Streptomyces</taxon>
    </lineage>
</organism>
<protein>
    <recommendedName>
        <fullName evidence="7">UvrABC system protein C</fullName>
        <shortName evidence="7">Protein UvrC</shortName>
    </recommendedName>
    <alternativeName>
        <fullName evidence="7">Excinuclease ABC subunit C</fullName>
    </alternativeName>
</protein>
<dbReference type="InterPro" id="IPR001943">
    <property type="entry name" value="UVR_dom"/>
</dbReference>